<sequence length="212" mass="22911">MCTPKLPGLDVQDMVFSPKSAPCREHVDTLFVAPDQMIWPMMDAVQLLCCSPRLFLSDLVIMITVPITGSSPYHASLSDASTLRKSPSIMQPLKQAGILHLVESIINTYFDDDVEIGVQIPVGSIEVEQLNTTSALANYATEAGMKLLEILNKMKDGREGRGGSAESGTLTGSNRSSSLTSLGADISPTESHFFEWYLGIHAAHAMNIISKA</sequence>
<accession>A0A7R8VSU5</accession>
<name>A0A7R8VSU5_TIMDO</name>
<gene>
    <name evidence="2" type="ORF">TDIB3V08_LOCUS8618</name>
</gene>
<feature type="region of interest" description="Disordered" evidence="1">
    <location>
        <begin position="158"/>
        <end position="181"/>
    </location>
</feature>
<dbReference type="AlphaFoldDB" id="A0A7R8VSU5"/>
<protein>
    <submittedName>
        <fullName evidence="2">Uncharacterized protein</fullName>
    </submittedName>
</protein>
<proteinExistence type="predicted"/>
<evidence type="ECO:0000313" key="2">
    <source>
        <dbReference type="EMBL" id="CAD7202436.1"/>
    </source>
</evidence>
<evidence type="ECO:0000256" key="1">
    <source>
        <dbReference type="SAM" id="MobiDB-lite"/>
    </source>
</evidence>
<reference evidence="2" key="1">
    <citation type="submission" date="2020-11" db="EMBL/GenBank/DDBJ databases">
        <authorList>
            <person name="Tran Van P."/>
        </authorList>
    </citation>
    <scope>NUCLEOTIDE SEQUENCE</scope>
</reference>
<organism evidence="2">
    <name type="scientific">Timema douglasi</name>
    <name type="common">Walking stick</name>
    <dbReference type="NCBI Taxonomy" id="61478"/>
    <lineage>
        <taxon>Eukaryota</taxon>
        <taxon>Metazoa</taxon>
        <taxon>Ecdysozoa</taxon>
        <taxon>Arthropoda</taxon>
        <taxon>Hexapoda</taxon>
        <taxon>Insecta</taxon>
        <taxon>Pterygota</taxon>
        <taxon>Neoptera</taxon>
        <taxon>Polyneoptera</taxon>
        <taxon>Phasmatodea</taxon>
        <taxon>Timematodea</taxon>
        <taxon>Timematoidea</taxon>
        <taxon>Timematidae</taxon>
        <taxon>Timema</taxon>
    </lineage>
</organism>
<feature type="compositionally biased region" description="Polar residues" evidence="1">
    <location>
        <begin position="169"/>
        <end position="181"/>
    </location>
</feature>
<dbReference type="EMBL" id="OA569370">
    <property type="protein sequence ID" value="CAD7202436.1"/>
    <property type="molecule type" value="Genomic_DNA"/>
</dbReference>